<dbReference type="GO" id="GO:0008941">
    <property type="term" value="F:nitric oxide dioxygenase NAD(P)H activity"/>
    <property type="evidence" value="ECO:0007669"/>
    <property type="project" value="UniProtKB-EC"/>
</dbReference>
<feature type="domain" description="Globin" evidence="12">
    <location>
        <begin position="1"/>
        <end position="139"/>
    </location>
</feature>
<dbReference type="EMBL" id="BMCU01000004">
    <property type="protein sequence ID" value="GGG21076.1"/>
    <property type="molecule type" value="Genomic_DNA"/>
</dbReference>
<dbReference type="PANTHER" id="PTHR47354:SF5">
    <property type="entry name" value="PROTEIN RFBI"/>
    <property type="match status" value="1"/>
</dbReference>
<keyword evidence="8" id="KW-0520">NAD</keyword>
<comment type="catalytic activity">
    <reaction evidence="9">
        <text>2 nitric oxide + NADH + 2 O2 = 2 nitrate + NAD(+) + H(+)</text>
        <dbReference type="Rhea" id="RHEA:19469"/>
        <dbReference type="ChEBI" id="CHEBI:15378"/>
        <dbReference type="ChEBI" id="CHEBI:15379"/>
        <dbReference type="ChEBI" id="CHEBI:16480"/>
        <dbReference type="ChEBI" id="CHEBI:17632"/>
        <dbReference type="ChEBI" id="CHEBI:57540"/>
        <dbReference type="ChEBI" id="CHEBI:57945"/>
        <dbReference type="EC" id="1.14.12.17"/>
    </reaction>
</comment>
<keyword evidence="11" id="KW-0561">Oxygen transport</keyword>
<dbReference type="InterPro" id="IPR012292">
    <property type="entry name" value="Globin/Proto"/>
</dbReference>
<evidence type="ECO:0000259" key="12">
    <source>
        <dbReference type="PROSITE" id="PS01033"/>
    </source>
</evidence>
<dbReference type="PRINTS" id="PR00371">
    <property type="entry name" value="FPNCR"/>
</dbReference>
<dbReference type="PROSITE" id="PS51384">
    <property type="entry name" value="FAD_FR"/>
    <property type="match status" value="1"/>
</dbReference>
<organism evidence="14 15">
    <name type="scientific">Rhodococcoides trifolii</name>
    <dbReference type="NCBI Taxonomy" id="908250"/>
    <lineage>
        <taxon>Bacteria</taxon>
        <taxon>Bacillati</taxon>
        <taxon>Actinomycetota</taxon>
        <taxon>Actinomycetes</taxon>
        <taxon>Mycobacteriales</taxon>
        <taxon>Nocardiaceae</taxon>
        <taxon>Rhodococcoides</taxon>
    </lineage>
</organism>
<evidence type="ECO:0000256" key="6">
    <source>
        <dbReference type="ARBA" id="ARBA00022857"/>
    </source>
</evidence>
<dbReference type="Proteomes" id="UP000654257">
    <property type="component" value="Unassembled WGS sequence"/>
</dbReference>
<evidence type="ECO:0000256" key="8">
    <source>
        <dbReference type="ARBA" id="ARBA00023027"/>
    </source>
</evidence>
<keyword evidence="11" id="KW-0479">Metal-binding</keyword>
<dbReference type="PROSITE" id="PS01033">
    <property type="entry name" value="GLOBIN"/>
    <property type="match status" value="1"/>
</dbReference>
<gene>
    <name evidence="14" type="ORF">GCM10007304_38670</name>
</gene>
<dbReference type="EC" id="1.14.12.17" evidence="4"/>
<proteinExistence type="inferred from homology"/>
<comment type="cofactor">
    <cofactor evidence="1">
        <name>heme b</name>
        <dbReference type="ChEBI" id="CHEBI:60344"/>
    </cofactor>
</comment>
<keyword evidence="11" id="KW-0813">Transport</keyword>
<dbReference type="GO" id="GO:0051537">
    <property type="term" value="F:2 iron, 2 sulfur cluster binding"/>
    <property type="evidence" value="ECO:0007669"/>
    <property type="project" value="UniProtKB-KW"/>
</dbReference>
<comment type="similarity">
    <text evidence="11">Belongs to the globin family.</text>
</comment>
<protein>
    <recommendedName>
        <fullName evidence="4">nitric oxide dioxygenase</fullName>
        <ecNumber evidence="4">1.14.12.17</ecNumber>
    </recommendedName>
</protein>
<dbReference type="RefSeq" id="WP_188546517.1">
    <property type="nucleotide sequence ID" value="NZ_BMCU01000004.1"/>
</dbReference>
<dbReference type="InterPro" id="IPR050415">
    <property type="entry name" value="MRET"/>
</dbReference>
<dbReference type="AlphaFoldDB" id="A0A917G480"/>
<dbReference type="SUPFAM" id="SSF63380">
    <property type="entry name" value="Riboflavin synthase domain-like"/>
    <property type="match status" value="1"/>
</dbReference>
<reference evidence="14" key="1">
    <citation type="journal article" date="2014" name="Int. J. Syst. Evol. Microbiol.">
        <title>Complete genome sequence of Corynebacterium casei LMG S-19264T (=DSM 44701T), isolated from a smear-ripened cheese.</title>
        <authorList>
            <consortium name="US DOE Joint Genome Institute (JGI-PGF)"/>
            <person name="Walter F."/>
            <person name="Albersmeier A."/>
            <person name="Kalinowski J."/>
            <person name="Ruckert C."/>
        </authorList>
    </citation>
    <scope>NUCLEOTIDE SEQUENCE</scope>
    <source>
        <strain evidence="14">CCM 7905</strain>
    </source>
</reference>
<dbReference type="Pfam" id="PF00175">
    <property type="entry name" value="NAD_binding_1"/>
    <property type="match status" value="1"/>
</dbReference>
<evidence type="ECO:0000256" key="7">
    <source>
        <dbReference type="ARBA" id="ARBA00023014"/>
    </source>
</evidence>
<dbReference type="GO" id="GO:0019825">
    <property type="term" value="F:oxygen binding"/>
    <property type="evidence" value="ECO:0007669"/>
    <property type="project" value="InterPro"/>
</dbReference>
<comment type="caution">
    <text evidence="14">The sequence shown here is derived from an EMBL/GenBank/DDBJ whole genome shotgun (WGS) entry which is preliminary data.</text>
</comment>
<evidence type="ECO:0000256" key="4">
    <source>
        <dbReference type="ARBA" id="ARBA00012229"/>
    </source>
</evidence>
<keyword evidence="5" id="KW-0001">2Fe-2S</keyword>
<reference evidence="14" key="2">
    <citation type="submission" date="2020-09" db="EMBL/GenBank/DDBJ databases">
        <authorList>
            <person name="Sun Q."/>
            <person name="Sedlacek I."/>
        </authorList>
    </citation>
    <scope>NUCLEOTIDE SEQUENCE</scope>
    <source>
        <strain evidence="14">CCM 7905</strain>
    </source>
</reference>
<dbReference type="CDD" id="cd19753">
    <property type="entry name" value="Mb-like_oxidoreductase"/>
    <property type="match status" value="1"/>
</dbReference>
<dbReference type="InterPro" id="IPR009050">
    <property type="entry name" value="Globin-like_sf"/>
</dbReference>
<evidence type="ECO:0000256" key="2">
    <source>
        <dbReference type="ARBA" id="ARBA00001974"/>
    </source>
</evidence>
<evidence type="ECO:0000313" key="14">
    <source>
        <dbReference type="EMBL" id="GGG21076.1"/>
    </source>
</evidence>
<dbReference type="PRINTS" id="PR00410">
    <property type="entry name" value="PHEHYDRXLASE"/>
</dbReference>
<dbReference type="CDD" id="cd06187">
    <property type="entry name" value="O2ase_reductase_like"/>
    <property type="match status" value="1"/>
</dbReference>
<comment type="catalytic activity">
    <reaction evidence="10">
        <text>2 nitric oxide + NADPH + 2 O2 = 2 nitrate + NADP(+) + H(+)</text>
        <dbReference type="Rhea" id="RHEA:19465"/>
        <dbReference type="ChEBI" id="CHEBI:15378"/>
        <dbReference type="ChEBI" id="CHEBI:15379"/>
        <dbReference type="ChEBI" id="CHEBI:16480"/>
        <dbReference type="ChEBI" id="CHEBI:17632"/>
        <dbReference type="ChEBI" id="CHEBI:57783"/>
        <dbReference type="ChEBI" id="CHEBI:58349"/>
        <dbReference type="EC" id="1.14.12.17"/>
    </reaction>
</comment>
<dbReference type="SUPFAM" id="SSF46458">
    <property type="entry name" value="Globin-like"/>
    <property type="match status" value="1"/>
</dbReference>
<dbReference type="InterPro" id="IPR008333">
    <property type="entry name" value="Cbr1-like_FAD-bd_dom"/>
</dbReference>
<keyword evidence="15" id="KW-1185">Reference proteome</keyword>
<dbReference type="Pfam" id="PF00970">
    <property type="entry name" value="FAD_binding_6"/>
    <property type="match status" value="1"/>
</dbReference>
<evidence type="ECO:0000256" key="9">
    <source>
        <dbReference type="ARBA" id="ARBA00048649"/>
    </source>
</evidence>
<keyword evidence="11" id="KW-0349">Heme</keyword>
<evidence type="ECO:0000256" key="3">
    <source>
        <dbReference type="ARBA" id="ARBA00006401"/>
    </source>
</evidence>
<evidence type="ECO:0000256" key="1">
    <source>
        <dbReference type="ARBA" id="ARBA00001970"/>
    </source>
</evidence>
<name>A0A917G480_9NOCA</name>
<evidence type="ECO:0000313" key="15">
    <source>
        <dbReference type="Proteomes" id="UP000654257"/>
    </source>
</evidence>
<dbReference type="Gene3D" id="3.40.50.80">
    <property type="entry name" value="Nucleotide-binding domain of ferredoxin-NADP reductase (FNR) module"/>
    <property type="match status" value="1"/>
</dbReference>
<evidence type="ECO:0000259" key="13">
    <source>
        <dbReference type="PROSITE" id="PS51384"/>
    </source>
</evidence>
<dbReference type="SUPFAM" id="SSF52343">
    <property type="entry name" value="Ferredoxin reductase-like, C-terminal NADP-linked domain"/>
    <property type="match status" value="1"/>
</dbReference>
<dbReference type="InterPro" id="IPR017938">
    <property type="entry name" value="Riboflavin_synthase-like_b-brl"/>
</dbReference>
<dbReference type="Gene3D" id="1.10.490.10">
    <property type="entry name" value="Globins"/>
    <property type="match status" value="1"/>
</dbReference>
<keyword evidence="11" id="KW-0408">Iron</keyword>
<dbReference type="PANTHER" id="PTHR47354">
    <property type="entry name" value="NADH OXIDOREDUCTASE HCR"/>
    <property type="match status" value="1"/>
</dbReference>
<sequence>MLDAQAISLVRAGLKSVLAEDDGPESIARSFYAHLFVEHPEFRGFFPAAMDQQRHRLIRALEYVIDNLEDATTFLPFLHQLGRDHRKHGLDGRHFLAAENALVSAFRSFVGTEVWTDSVEAAWRTTFAVVSNSMAAGADSDRMPAYWGATVVEHRLALDDLAVIRVQTDGVVPYEPGQYLSVQIPQRPRMWRYLSPAIPTNDHGGIEFHVRRVSGGWVSPAMVSDIAIGDRWLVGPPLGGLSVDTSPGCEDVLMIAGGTGLAPLRSQLMAMAMRSRNPRVHLFVSGQYPSDLYDIDTLWHLAQTNPWLTVVPVVEETEEPWWRPGSSRDIPRGLNHLQVGKVGQVVTRYGSWADRQIQICGSPAMVRSTMYALRLVGTPVEHIQFDPIGG</sequence>
<accession>A0A917G480</accession>
<dbReference type="InterPro" id="IPR039261">
    <property type="entry name" value="FNR_nucleotide-bd"/>
</dbReference>
<comment type="cofactor">
    <cofactor evidence="2">
        <name>FAD</name>
        <dbReference type="ChEBI" id="CHEBI:57692"/>
    </cofactor>
</comment>
<dbReference type="InterPro" id="IPR001433">
    <property type="entry name" value="OxRdtase_FAD/NAD-bd"/>
</dbReference>
<dbReference type="Gene3D" id="2.40.30.10">
    <property type="entry name" value="Translation factors"/>
    <property type="match status" value="1"/>
</dbReference>
<dbReference type="InterPro" id="IPR017927">
    <property type="entry name" value="FAD-bd_FR_type"/>
</dbReference>
<dbReference type="GO" id="GO:0020037">
    <property type="term" value="F:heme binding"/>
    <property type="evidence" value="ECO:0007669"/>
    <property type="project" value="InterPro"/>
</dbReference>
<dbReference type="GO" id="GO:0005344">
    <property type="term" value="F:oxygen carrier activity"/>
    <property type="evidence" value="ECO:0007669"/>
    <property type="project" value="UniProtKB-KW"/>
</dbReference>
<dbReference type="InterPro" id="IPR000971">
    <property type="entry name" value="Globin"/>
</dbReference>
<evidence type="ECO:0000256" key="11">
    <source>
        <dbReference type="RuleBase" id="RU000356"/>
    </source>
</evidence>
<comment type="similarity">
    <text evidence="3">In the C-terminal section; belongs to the flavoprotein pyridine nucleotide cytochrome reductase family.</text>
</comment>
<evidence type="ECO:0000256" key="5">
    <source>
        <dbReference type="ARBA" id="ARBA00022714"/>
    </source>
</evidence>
<dbReference type="InterPro" id="IPR001709">
    <property type="entry name" value="Flavoprot_Pyr_Nucl_cyt_Rdtase"/>
</dbReference>
<evidence type="ECO:0000256" key="10">
    <source>
        <dbReference type="ARBA" id="ARBA00049433"/>
    </source>
</evidence>
<keyword evidence="6" id="KW-0521">NADP</keyword>
<feature type="domain" description="FAD-binding FR-type" evidence="13">
    <location>
        <begin position="144"/>
        <end position="244"/>
    </location>
</feature>
<dbReference type="Pfam" id="PF00042">
    <property type="entry name" value="Globin"/>
    <property type="match status" value="1"/>
</dbReference>
<keyword evidence="7" id="KW-0411">Iron-sulfur</keyword>